<protein>
    <submittedName>
        <fullName evidence="1">Phosphonate ABC transporter, periplasmic substrate-binding protein</fullName>
    </submittedName>
</protein>
<organism evidence="1 2">
    <name type="scientific">Arcobacter acticola</name>
    <dbReference type="NCBI Taxonomy" id="1849015"/>
    <lineage>
        <taxon>Bacteria</taxon>
        <taxon>Pseudomonadati</taxon>
        <taxon>Campylobacterota</taxon>
        <taxon>Epsilonproteobacteria</taxon>
        <taxon>Campylobacterales</taxon>
        <taxon>Arcobacteraceae</taxon>
        <taxon>Arcobacter</taxon>
    </lineage>
</organism>
<dbReference type="EMBL" id="CP042652">
    <property type="protein sequence ID" value="QKE29362.1"/>
    <property type="molecule type" value="Genomic_DNA"/>
</dbReference>
<keyword evidence="2" id="KW-1185">Reference proteome</keyword>
<dbReference type="Proteomes" id="UP000503483">
    <property type="component" value="Chromosome"/>
</dbReference>
<dbReference type="RefSeq" id="WP_172127018.1">
    <property type="nucleotide sequence ID" value="NZ_CP042652.1"/>
</dbReference>
<name>A0A6M8EGX4_9BACT</name>
<dbReference type="Gene3D" id="3.40.190.10">
    <property type="entry name" value="Periplasmic binding protein-like II"/>
    <property type="match status" value="2"/>
</dbReference>
<dbReference type="Pfam" id="PF12974">
    <property type="entry name" value="Phosphonate-bd"/>
    <property type="match status" value="1"/>
</dbReference>
<sequence>MFKFIFLLSLFHLYLFSETRTLTFAPLVTKDIEEINTQFLPMIKYLEKKLNVKIQIDYNSDYDALLEKFINGKIDMAYLGPLPYLTLEEKYPNTMPLVNFKNEKGEVSYTCSFVSFISTEGSIENMTNTKIALTQPLSTCGYLFVNDVLNNSNTNIEKNKYKYLDRHDEVALSVIRDEFKYGGLKTDIAQGFTHLGLKEIVRSKEIPSFVLVGNSKTLENNMLTNIKNSMLFVEEKELSSWHKSMKFGTKEINNADYDYLRNLIKSTKISYESNF</sequence>
<dbReference type="KEGG" id="paco:AACT_2236"/>
<dbReference type="SUPFAM" id="SSF53850">
    <property type="entry name" value="Periplasmic binding protein-like II"/>
    <property type="match status" value="1"/>
</dbReference>
<accession>A0A6M8EGX4</accession>
<dbReference type="AlphaFoldDB" id="A0A6M8EGX4"/>
<proteinExistence type="predicted"/>
<evidence type="ECO:0000313" key="1">
    <source>
        <dbReference type="EMBL" id="QKE29362.1"/>
    </source>
</evidence>
<reference evidence="1 2" key="1">
    <citation type="submission" date="2019-08" db="EMBL/GenBank/DDBJ databases">
        <title>Complete genome sequence of Arcobacter acticola.</title>
        <authorList>
            <person name="Miller W."/>
        </authorList>
    </citation>
    <scope>NUCLEOTIDE SEQUENCE [LARGE SCALE GENOMIC DNA]</scope>
    <source>
        <strain evidence="1 2">KCTC 52212</strain>
    </source>
</reference>
<dbReference type="PANTHER" id="PTHR35841">
    <property type="entry name" value="PHOSPHONATES-BINDING PERIPLASMIC PROTEIN"/>
    <property type="match status" value="1"/>
</dbReference>
<gene>
    <name evidence="1" type="ORF">AACT_2236</name>
</gene>
<evidence type="ECO:0000313" key="2">
    <source>
        <dbReference type="Proteomes" id="UP000503483"/>
    </source>
</evidence>
<dbReference type="PANTHER" id="PTHR35841:SF1">
    <property type="entry name" value="PHOSPHONATES-BINDING PERIPLASMIC PROTEIN"/>
    <property type="match status" value="1"/>
</dbReference>